<dbReference type="PROSITE" id="PS50883">
    <property type="entry name" value="EAL"/>
    <property type="match status" value="1"/>
</dbReference>
<evidence type="ECO:0000313" key="4">
    <source>
        <dbReference type="EMBL" id="MBJ2255385.1"/>
    </source>
</evidence>
<sequence length="421" mass="45810">MPGNSLRILILEDDRFQRAVAVSLFRSLGCHQVFEAADGGQALAVLEQVGAVDIAVCDLQMEGMDGLAFMRRVGLSGQVKSIIISSALSADLRRAAHQIIALLGLELLGDVGKPLHADVLGPLLARYQGACTPEKMPGSVVQLACEDEVRQALALQQLQAWYQPKFNLQTGEVCGAEVLCRWLHPSKGVLPPAVFIPVLERCGLMDELLFAQLNQALSLQEQARIQGFALNMAFNLQTAQLANTQLTYTLKGILARHVTPGSRLTFELTESGLLQAPAASLENLVRLRMMGCRLSIDDFGAGFSSLQRLCQLPFNEIKLDAEFVRHLEHEPRCEAVISNTLALGKTLGMSVVIEGVETEAQFQRLLAMGCVEGQGYWFARPMSGQDLLHWLQRRETGPGADGSTVADHSKEYGVSAVGSMF</sequence>
<dbReference type="Gene3D" id="3.20.20.450">
    <property type="entry name" value="EAL domain"/>
    <property type="match status" value="1"/>
</dbReference>
<evidence type="ECO:0000313" key="5">
    <source>
        <dbReference type="Proteomes" id="UP000658390"/>
    </source>
</evidence>
<evidence type="ECO:0000259" key="2">
    <source>
        <dbReference type="PROSITE" id="PS50110"/>
    </source>
</evidence>
<dbReference type="RefSeq" id="WP_198821028.1">
    <property type="nucleotide sequence ID" value="NZ_JAEKCZ010000002.1"/>
</dbReference>
<proteinExistence type="predicted"/>
<dbReference type="PANTHER" id="PTHR33121">
    <property type="entry name" value="CYCLIC DI-GMP PHOSPHODIESTERASE PDEF"/>
    <property type="match status" value="1"/>
</dbReference>
<dbReference type="InterPro" id="IPR001633">
    <property type="entry name" value="EAL_dom"/>
</dbReference>
<accession>A0A8I1FPA6</accession>
<dbReference type="EMBL" id="JAEKCZ010000002">
    <property type="protein sequence ID" value="MBJ2255385.1"/>
    <property type="molecule type" value="Genomic_DNA"/>
</dbReference>
<dbReference type="GO" id="GO:0071111">
    <property type="term" value="F:cyclic-guanylate-specific phosphodiesterase activity"/>
    <property type="evidence" value="ECO:0007669"/>
    <property type="project" value="InterPro"/>
</dbReference>
<dbReference type="InterPro" id="IPR001789">
    <property type="entry name" value="Sig_transdc_resp-reg_receiver"/>
</dbReference>
<keyword evidence="1" id="KW-0597">Phosphoprotein</keyword>
<dbReference type="Pfam" id="PF00072">
    <property type="entry name" value="Response_reg"/>
    <property type="match status" value="1"/>
</dbReference>
<comment type="caution">
    <text evidence="4">The sequence shown here is derived from an EMBL/GenBank/DDBJ whole genome shotgun (WGS) entry which is preliminary data.</text>
</comment>
<dbReference type="Pfam" id="PF00563">
    <property type="entry name" value="EAL"/>
    <property type="match status" value="1"/>
</dbReference>
<dbReference type="PANTHER" id="PTHR33121:SF70">
    <property type="entry name" value="SIGNALING PROTEIN YKOW"/>
    <property type="match status" value="1"/>
</dbReference>
<dbReference type="Proteomes" id="UP000658390">
    <property type="component" value="Unassembled WGS sequence"/>
</dbReference>
<gene>
    <name evidence="4" type="ORF">JFT45_02495</name>
</gene>
<dbReference type="SMART" id="SM00448">
    <property type="entry name" value="REC"/>
    <property type="match status" value="1"/>
</dbReference>
<dbReference type="AlphaFoldDB" id="A0A8I1FPA6"/>
<dbReference type="PROSITE" id="PS50110">
    <property type="entry name" value="RESPONSE_REGULATORY"/>
    <property type="match status" value="1"/>
</dbReference>
<dbReference type="SUPFAM" id="SSF141868">
    <property type="entry name" value="EAL domain-like"/>
    <property type="match status" value="1"/>
</dbReference>
<name>A0A8I1FPA6_9PSED</name>
<dbReference type="InterPro" id="IPR035919">
    <property type="entry name" value="EAL_sf"/>
</dbReference>
<dbReference type="SMART" id="SM00052">
    <property type="entry name" value="EAL"/>
    <property type="match status" value="1"/>
</dbReference>
<dbReference type="InterPro" id="IPR011006">
    <property type="entry name" value="CheY-like_superfamily"/>
</dbReference>
<protein>
    <submittedName>
        <fullName evidence="4">EAL domain-containing response regulator</fullName>
    </submittedName>
</protein>
<reference evidence="4" key="1">
    <citation type="submission" date="2020-12" db="EMBL/GenBank/DDBJ databases">
        <title>Antibiotic resistance and phylogeny of Pseudomonas spp. isolated over three decades from chicken meat in the Norwegian food chain.</title>
        <authorList>
            <person name="Moen B."/>
        </authorList>
    </citation>
    <scope>NUCLEOTIDE SEQUENCE</scope>
    <source>
        <strain evidence="4">MF6762</strain>
    </source>
</reference>
<dbReference type="CDD" id="cd01948">
    <property type="entry name" value="EAL"/>
    <property type="match status" value="1"/>
</dbReference>
<feature type="domain" description="Response regulatory" evidence="2">
    <location>
        <begin position="7"/>
        <end position="128"/>
    </location>
</feature>
<feature type="domain" description="EAL" evidence="3">
    <location>
        <begin position="142"/>
        <end position="395"/>
    </location>
</feature>
<feature type="modified residue" description="4-aspartylphosphate" evidence="1">
    <location>
        <position position="58"/>
    </location>
</feature>
<dbReference type="InterPro" id="IPR050706">
    <property type="entry name" value="Cyclic-di-GMP_PDE-like"/>
</dbReference>
<dbReference type="Gene3D" id="3.40.50.2300">
    <property type="match status" value="1"/>
</dbReference>
<evidence type="ECO:0000256" key="1">
    <source>
        <dbReference type="PROSITE-ProRule" id="PRU00169"/>
    </source>
</evidence>
<dbReference type="SUPFAM" id="SSF52172">
    <property type="entry name" value="CheY-like"/>
    <property type="match status" value="1"/>
</dbReference>
<evidence type="ECO:0000259" key="3">
    <source>
        <dbReference type="PROSITE" id="PS50883"/>
    </source>
</evidence>
<dbReference type="GO" id="GO:0000160">
    <property type="term" value="P:phosphorelay signal transduction system"/>
    <property type="evidence" value="ECO:0007669"/>
    <property type="project" value="InterPro"/>
</dbReference>
<organism evidence="4 5">
    <name type="scientific">Pseudomonas psychrophila</name>
    <dbReference type="NCBI Taxonomy" id="122355"/>
    <lineage>
        <taxon>Bacteria</taxon>
        <taxon>Pseudomonadati</taxon>
        <taxon>Pseudomonadota</taxon>
        <taxon>Gammaproteobacteria</taxon>
        <taxon>Pseudomonadales</taxon>
        <taxon>Pseudomonadaceae</taxon>
        <taxon>Pseudomonas</taxon>
    </lineage>
</organism>